<feature type="domain" description="DUF5675" evidence="1">
    <location>
        <begin position="4"/>
        <end position="128"/>
    </location>
</feature>
<accession>A0AAJ4XCL8</accession>
<sequence>MIELVRVHSAENSTVSHLYIDGLFACYLLEDKIRSKKVFAKTCIPEGIYPLSLNTTAGMNSQYAPKFGRRHKGMLEIQKIPEFSLVFFHIGNYHTDTKGCPLMGSYFRKEGDDFMVLQSALAYKTWYPVLVEKIKMGTGRIKVVNRLQEFNYD</sequence>
<evidence type="ECO:0000259" key="1">
    <source>
        <dbReference type="Pfam" id="PF18925"/>
    </source>
</evidence>
<dbReference type="Proteomes" id="UP000215355">
    <property type="component" value="Chromosome 1"/>
</dbReference>
<dbReference type="EMBL" id="LT906468">
    <property type="protein sequence ID" value="SNV51716.1"/>
    <property type="molecule type" value="Genomic_DNA"/>
</dbReference>
<evidence type="ECO:0000313" key="3">
    <source>
        <dbReference type="Proteomes" id="UP000215355"/>
    </source>
</evidence>
<gene>
    <name evidence="2" type="ORF">SAMEA4412673_02501</name>
</gene>
<evidence type="ECO:0000313" key="2">
    <source>
        <dbReference type="EMBL" id="SNV51716.1"/>
    </source>
</evidence>
<dbReference type="RefSeq" id="WP_093097342.1">
    <property type="nucleotide sequence ID" value="NZ_FNGK01000001.1"/>
</dbReference>
<proteinExistence type="predicted"/>
<name>A0AAJ4XCL8_9SPHI</name>
<protein>
    <recommendedName>
        <fullName evidence="1">DUF5675 domain-containing protein</fullName>
    </recommendedName>
</protein>
<organism evidence="2 3">
    <name type="scientific">Sphingobacterium mizutaii</name>
    <dbReference type="NCBI Taxonomy" id="1010"/>
    <lineage>
        <taxon>Bacteria</taxon>
        <taxon>Pseudomonadati</taxon>
        <taxon>Bacteroidota</taxon>
        <taxon>Sphingobacteriia</taxon>
        <taxon>Sphingobacteriales</taxon>
        <taxon>Sphingobacteriaceae</taxon>
        <taxon>Sphingobacterium</taxon>
    </lineage>
</organism>
<reference evidence="2 3" key="1">
    <citation type="submission" date="2017-06" db="EMBL/GenBank/DDBJ databases">
        <authorList>
            <consortium name="Pathogen Informatics"/>
        </authorList>
    </citation>
    <scope>NUCLEOTIDE SEQUENCE [LARGE SCALE GENOMIC DNA]</scope>
    <source>
        <strain evidence="2 3">NCTC12149</strain>
    </source>
</reference>
<dbReference type="InterPro" id="IPR043732">
    <property type="entry name" value="DUF5675"/>
</dbReference>
<dbReference type="KEGG" id="smiz:4412673_02501"/>
<dbReference type="Pfam" id="PF18925">
    <property type="entry name" value="DUF5675"/>
    <property type="match status" value="1"/>
</dbReference>
<dbReference type="AlphaFoldDB" id="A0AAJ4XCL8"/>